<protein>
    <submittedName>
        <fullName evidence="4">SDR family NAD(P)-dependent oxidoreductase</fullName>
        <ecNumber evidence="4">1.1.1.-</ecNumber>
    </submittedName>
</protein>
<keyword evidence="5" id="KW-1185">Reference proteome</keyword>
<proteinExistence type="inferred from homology"/>
<evidence type="ECO:0000313" key="5">
    <source>
        <dbReference type="Proteomes" id="UP001597197"/>
    </source>
</evidence>
<dbReference type="InterPro" id="IPR036291">
    <property type="entry name" value="NAD(P)-bd_dom_sf"/>
</dbReference>
<dbReference type="EMBL" id="JBHUFD010000018">
    <property type="protein sequence ID" value="MFD1874923.1"/>
    <property type="molecule type" value="Genomic_DNA"/>
</dbReference>
<dbReference type="PANTHER" id="PTHR43639">
    <property type="entry name" value="OXIDOREDUCTASE, SHORT-CHAIN DEHYDROGENASE/REDUCTASE FAMILY (AFU_ORTHOLOGUE AFUA_5G02870)"/>
    <property type="match status" value="1"/>
</dbReference>
<feature type="domain" description="Ketoreductase" evidence="3">
    <location>
        <begin position="6"/>
        <end position="190"/>
    </location>
</feature>
<comment type="caution">
    <text evidence="4">The sequence shown here is derived from an EMBL/GenBank/DDBJ whole genome shotgun (WGS) entry which is preliminary data.</text>
</comment>
<evidence type="ECO:0000256" key="1">
    <source>
        <dbReference type="ARBA" id="ARBA00006484"/>
    </source>
</evidence>
<reference evidence="5" key="1">
    <citation type="journal article" date="2019" name="Int. J. Syst. Evol. Microbiol.">
        <title>The Global Catalogue of Microorganisms (GCM) 10K type strain sequencing project: providing services to taxonomists for standard genome sequencing and annotation.</title>
        <authorList>
            <consortium name="The Broad Institute Genomics Platform"/>
            <consortium name="The Broad Institute Genome Sequencing Center for Infectious Disease"/>
            <person name="Wu L."/>
            <person name="Ma J."/>
        </authorList>
    </citation>
    <scope>NUCLEOTIDE SEQUENCE [LARGE SCALE GENOMIC DNA]</scope>
    <source>
        <strain evidence="5">CGMCC 1.15795</strain>
    </source>
</reference>
<dbReference type="PRINTS" id="PR00081">
    <property type="entry name" value="GDHRDH"/>
</dbReference>
<evidence type="ECO:0000259" key="3">
    <source>
        <dbReference type="SMART" id="SM00822"/>
    </source>
</evidence>
<dbReference type="GO" id="GO:0016491">
    <property type="term" value="F:oxidoreductase activity"/>
    <property type="evidence" value="ECO:0007669"/>
    <property type="project" value="UniProtKB-KW"/>
</dbReference>
<comment type="similarity">
    <text evidence="1">Belongs to the short-chain dehydrogenases/reductases (SDR) family.</text>
</comment>
<dbReference type="RefSeq" id="WP_382317135.1">
    <property type="nucleotide sequence ID" value="NZ_JBHUFD010000018.1"/>
</dbReference>
<gene>
    <name evidence="4" type="ORF">ACFSDX_20990</name>
</gene>
<dbReference type="Gene3D" id="3.40.50.720">
    <property type="entry name" value="NAD(P)-binding Rossmann-like Domain"/>
    <property type="match status" value="1"/>
</dbReference>
<dbReference type="Pfam" id="PF13561">
    <property type="entry name" value="adh_short_C2"/>
    <property type="match status" value="1"/>
</dbReference>
<dbReference type="EC" id="1.1.1.-" evidence="4"/>
<accession>A0ABW4QZ74</accession>
<evidence type="ECO:0000313" key="4">
    <source>
        <dbReference type="EMBL" id="MFD1874923.1"/>
    </source>
</evidence>
<dbReference type="SUPFAM" id="SSF51735">
    <property type="entry name" value="NAD(P)-binding Rossmann-fold domains"/>
    <property type="match status" value="1"/>
</dbReference>
<name>A0ABW4QZ74_9BACT</name>
<dbReference type="PANTHER" id="PTHR43639:SF1">
    <property type="entry name" value="SHORT-CHAIN DEHYDROGENASE_REDUCTASE FAMILY PROTEIN"/>
    <property type="match status" value="1"/>
</dbReference>
<evidence type="ECO:0000256" key="2">
    <source>
        <dbReference type="ARBA" id="ARBA00023002"/>
    </source>
</evidence>
<dbReference type="PRINTS" id="PR00080">
    <property type="entry name" value="SDRFAMILY"/>
</dbReference>
<dbReference type="Proteomes" id="UP001597197">
    <property type="component" value="Unassembled WGS sequence"/>
</dbReference>
<keyword evidence="2 4" id="KW-0560">Oxidoreductase</keyword>
<organism evidence="4 5">
    <name type="scientific">Hymenobacter bucti</name>
    <dbReference type="NCBI Taxonomy" id="1844114"/>
    <lineage>
        <taxon>Bacteria</taxon>
        <taxon>Pseudomonadati</taxon>
        <taxon>Bacteroidota</taxon>
        <taxon>Cytophagia</taxon>
        <taxon>Cytophagales</taxon>
        <taxon>Hymenobacteraceae</taxon>
        <taxon>Hymenobacter</taxon>
    </lineage>
</organism>
<dbReference type="SMART" id="SM00822">
    <property type="entry name" value="PKS_KR"/>
    <property type="match status" value="1"/>
</dbReference>
<dbReference type="InterPro" id="IPR057326">
    <property type="entry name" value="KR_dom"/>
</dbReference>
<dbReference type="InterPro" id="IPR002347">
    <property type="entry name" value="SDR_fam"/>
</dbReference>
<sequence length="253" mass="26808">MATTPKIALVTGGSQGLGKEMALQLAHHGHDVVLTYHSHPEAAEAVVAQIRGAGRQAFALPFDVADSGTFDAFVRALTERLTAQTGHPNFDFLINNAGSGADTLIADTPEAVLDELYRIHVKGPYLLTQKVLPFLNDGGRVVNLASGLTRFTTLGRSAYATMKGAVETFTRYLAKEVGPRGITANSLAPGIIQTSFTEATFAQPENVARLQSITALGRTGTPEDIGGVVAFLCSDEARWITGQRLEVSGGMNL</sequence>